<sequence length="364" mass="41030">MDMSNTKISLLQAFMILMLMNGLTNHVIVNPMILDAAGRDSWFSAVLAGGLFFLWCLILLFIIRRSGHQKLQPWLASQTNTFLSWVLISPIVVQLYLIGNTTVVHTSIWTVTNYLPATPKIILTSALTLVCFYSAIMGIRTIAVCSGILLPFVVILGIFVAVANAPEKDYHLLMPFLEKGMEPVVQGMVYAGGGYVEMIIILLLQHHVKQKIKLWKLLLFAILMVYITIGPLIGGVVEFGPDEAAKQMISPYEQWRLVRLGDYVEHVDFLSVFQWLSGACIRISLALFLLADILPTKNAKMKHLLILIVALSYVATSFIPINQNEYYLWMYHHYFPAFLVVSFFTSLVWGAVSLIKRTRKEEAT</sequence>
<comment type="similarity">
    <text evidence="2">Belongs to the amino acid-polyamine-organocation (APC) superfamily. Spore germination protein (SGP) (TC 2.A.3.9) family.</text>
</comment>
<feature type="transmembrane region" description="Helical" evidence="8">
    <location>
        <begin position="272"/>
        <end position="291"/>
    </location>
</feature>
<keyword evidence="10" id="KW-1185">Reference proteome</keyword>
<evidence type="ECO:0000313" key="9">
    <source>
        <dbReference type="EMBL" id="MFD1219918.1"/>
    </source>
</evidence>
<feature type="transmembrane region" description="Helical" evidence="8">
    <location>
        <begin position="41"/>
        <end position="63"/>
    </location>
</feature>
<comment type="caution">
    <text evidence="9">The sequence shown here is derived from an EMBL/GenBank/DDBJ whole genome shotgun (WGS) entry which is preliminary data.</text>
</comment>
<feature type="transmembrane region" description="Helical" evidence="8">
    <location>
        <begin position="303"/>
        <end position="321"/>
    </location>
</feature>
<dbReference type="PANTHER" id="PTHR34975:SF2">
    <property type="entry name" value="SPORE GERMINATION PROTEIN A2"/>
    <property type="match status" value="1"/>
</dbReference>
<evidence type="ECO:0000256" key="6">
    <source>
        <dbReference type="ARBA" id="ARBA00022989"/>
    </source>
</evidence>
<evidence type="ECO:0000256" key="2">
    <source>
        <dbReference type="ARBA" id="ARBA00007998"/>
    </source>
</evidence>
<evidence type="ECO:0000256" key="1">
    <source>
        <dbReference type="ARBA" id="ARBA00004141"/>
    </source>
</evidence>
<keyword evidence="3" id="KW-0813">Transport</keyword>
<dbReference type="Proteomes" id="UP001597180">
    <property type="component" value="Unassembled WGS sequence"/>
</dbReference>
<dbReference type="Pfam" id="PF03845">
    <property type="entry name" value="Spore_permease"/>
    <property type="match status" value="1"/>
</dbReference>
<evidence type="ECO:0000313" key="10">
    <source>
        <dbReference type="Proteomes" id="UP001597180"/>
    </source>
</evidence>
<feature type="transmembrane region" description="Helical" evidence="8">
    <location>
        <begin position="117"/>
        <end position="136"/>
    </location>
</feature>
<feature type="transmembrane region" description="Helical" evidence="8">
    <location>
        <begin position="9"/>
        <end position="29"/>
    </location>
</feature>
<dbReference type="PANTHER" id="PTHR34975">
    <property type="entry name" value="SPORE GERMINATION PROTEIN A2"/>
    <property type="match status" value="1"/>
</dbReference>
<keyword evidence="6 8" id="KW-1133">Transmembrane helix</keyword>
<gene>
    <name evidence="9" type="ORF">ACFQ4B_07295</name>
</gene>
<evidence type="ECO:0000256" key="3">
    <source>
        <dbReference type="ARBA" id="ARBA00022448"/>
    </source>
</evidence>
<evidence type="ECO:0000256" key="4">
    <source>
        <dbReference type="ARBA" id="ARBA00022544"/>
    </source>
</evidence>
<evidence type="ECO:0000256" key="8">
    <source>
        <dbReference type="SAM" id="Phobius"/>
    </source>
</evidence>
<proteinExistence type="inferred from homology"/>
<keyword evidence="7 8" id="KW-0472">Membrane</keyword>
<keyword evidence="4" id="KW-0309">Germination</keyword>
<dbReference type="NCBIfam" id="TIGR00912">
    <property type="entry name" value="2A0309"/>
    <property type="match status" value="1"/>
</dbReference>
<dbReference type="RefSeq" id="WP_345594403.1">
    <property type="nucleotide sequence ID" value="NZ_BAABJG010000055.1"/>
</dbReference>
<feature type="transmembrane region" description="Helical" evidence="8">
    <location>
        <begin position="217"/>
        <end position="237"/>
    </location>
</feature>
<feature type="transmembrane region" description="Helical" evidence="8">
    <location>
        <begin position="143"/>
        <end position="164"/>
    </location>
</feature>
<evidence type="ECO:0000256" key="5">
    <source>
        <dbReference type="ARBA" id="ARBA00022692"/>
    </source>
</evidence>
<evidence type="ECO:0000256" key="7">
    <source>
        <dbReference type="ARBA" id="ARBA00023136"/>
    </source>
</evidence>
<keyword evidence="5 8" id="KW-0812">Transmembrane</keyword>
<feature type="transmembrane region" description="Helical" evidence="8">
    <location>
        <begin position="75"/>
        <end position="97"/>
    </location>
</feature>
<dbReference type="EMBL" id="JBHTLU010000012">
    <property type="protein sequence ID" value="MFD1219918.1"/>
    <property type="molecule type" value="Genomic_DNA"/>
</dbReference>
<reference evidence="10" key="1">
    <citation type="journal article" date="2019" name="Int. J. Syst. Evol. Microbiol.">
        <title>The Global Catalogue of Microorganisms (GCM) 10K type strain sequencing project: providing services to taxonomists for standard genome sequencing and annotation.</title>
        <authorList>
            <consortium name="The Broad Institute Genomics Platform"/>
            <consortium name="The Broad Institute Genome Sequencing Center for Infectious Disease"/>
            <person name="Wu L."/>
            <person name="Ma J."/>
        </authorList>
    </citation>
    <scope>NUCLEOTIDE SEQUENCE [LARGE SCALE GENOMIC DNA]</scope>
    <source>
        <strain evidence="10">CCUG 53270</strain>
    </source>
</reference>
<comment type="subcellular location">
    <subcellularLocation>
        <location evidence="1">Membrane</location>
        <topology evidence="1">Multi-pass membrane protein</topology>
    </subcellularLocation>
</comment>
<name>A0ABW3UG47_9BACL</name>
<organism evidence="9 10">
    <name type="scientific">Paenibacillus vulneris</name>
    <dbReference type="NCBI Taxonomy" id="1133364"/>
    <lineage>
        <taxon>Bacteria</taxon>
        <taxon>Bacillati</taxon>
        <taxon>Bacillota</taxon>
        <taxon>Bacilli</taxon>
        <taxon>Bacillales</taxon>
        <taxon>Paenibacillaceae</taxon>
        <taxon>Paenibacillus</taxon>
    </lineage>
</organism>
<protein>
    <submittedName>
        <fullName evidence="9">Endospore germination permease</fullName>
    </submittedName>
</protein>
<feature type="transmembrane region" description="Helical" evidence="8">
    <location>
        <begin position="333"/>
        <end position="355"/>
    </location>
</feature>
<dbReference type="InterPro" id="IPR004761">
    <property type="entry name" value="Spore_GerAB"/>
</dbReference>
<accession>A0ABW3UG47</accession>
<feature type="transmembrane region" description="Helical" evidence="8">
    <location>
        <begin position="184"/>
        <end position="205"/>
    </location>
</feature>